<accession>A0A058ZTE7</accession>
<dbReference type="EMBL" id="KK199468">
    <property type="protein sequence ID" value="KCW44310.1"/>
    <property type="molecule type" value="Genomic_DNA"/>
</dbReference>
<proteinExistence type="predicted"/>
<dbReference type="AlphaFoldDB" id="A0A058ZTE7"/>
<protein>
    <submittedName>
        <fullName evidence="2">Uncharacterized protein</fullName>
    </submittedName>
</protein>
<name>A0A058ZTE7_EUCGR</name>
<sequence length="96" mass="10961">MKLSIQETEKPEGPLPLTITEMIFYKVNRMQSTETIQNKEISQAESCLNQLTSLSLLINASRDFFFGFCLVPLVVKEEKYLSEGSLNFSEMVTTFL</sequence>
<organism evidence="2">
    <name type="scientific">Eucalyptus grandis</name>
    <name type="common">Flooded gum</name>
    <dbReference type="NCBI Taxonomy" id="71139"/>
    <lineage>
        <taxon>Eukaryota</taxon>
        <taxon>Viridiplantae</taxon>
        <taxon>Streptophyta</taxon>
        <taxon>Embryophyta</taxon>
        <taxon>Tracheophyta</taxon>
        <taxon>Spermatophyta</taxon>
        <taxon>Magnoliopsida</taxon>
        <taxon>eudicotyledons</taxon>
        <taxon>Gunneridae</taxon>
        <taxon>Pentapetalae</taxon>
        <taxon>rosids</taxon>
        <taxon>malvids</taxon>
        <taxon>Myrtales</taxon>
        <taxon>Myrtaceae</taxon>
        <taxon>Myrtoideae</taxon>
        <taxon>Eucalypteae</taxon>
        <taxon>Eucalyptus</taxon>
    </lineage>
</organism>
<reference evidence="1" key="4">
    <citation type="submission" date="2023-07" db="EMBL/GenBank/DDBJ databases">
        <authorList>
            <person name="Myburg A.A."/>
            <person name="Grattapaglia D."/>
            <person name="Tuskan G.A."/>
            <person name="Hellsten U."/>
            <person name="Hayes R.D."/>
            <person name="Grimwood J."/>
            <person name="Jenkins J."/>
            <person name="Lindquist E."/>
            <person name="Tice H."/>
            <person name="Bauer D."/>
            <person name="Goodstein D.M."/>
            <person name="Dubchak I."/>
            <person name="Poliakov A."/>
            <person name="Mizrachi E."/>
            <person name="Kullan A.R."/>
            <person name="Hussey S.G."/>
            <person name="Pinard D."/>
            <person name="Van D.M."/>
            <person name="Singh P."/>
            <person name="Van J.I."/>
            <person name="Silva-Junior O.B."/>
            <person name="Togawa R.C."/>
            <person name="Pappas M.R."/>
            <person name="Faria D.A."/>
            <person name="Sansaloni C.P."/>
            <person name="Petroli C.D."/>
            <person name="Yang X."/>
            <person name="Ranjan P."/>
            <person name="Tschaplinski T.J."/>
            <person name="Ye C.Y."/>
            <person name="Li T."/>
            <person name="Sterck L."/>
            <person name="Vanneste K."/>
            <person name="Murat F."/>
            <person name="Soler M."/>
            <person name="Clemente H.S."/>
            <person name="Saidi N."/>
            <person name="Cassan-Wang H."/>
            <person name="Dunand C."/>
            <person name="Hefer C.A."/>
            <person name="Bornberg-Bauer E."/>
            <person name="Kersting A.R."/>
            <person name="Vining K."/>
            <person name="Amarasinghe V."/>
            <person name="Ranik M."/>
            <person name="Naithani S."/>
            <person name="Elser J."/>
            <person name="Boyd A.E."/>
            <person name="Liston A."/>
            <person name="Spatafora J.W."/>
            <person name="Dharmwardhana P."/>
            <person name="Raja R."/>
            <person name="Sullivan C."/>
            <person name="Romanel E."/>
            <person name="Alves-Ferreira M."/>
            <person name="Kulheim C."/>
            <person name="Foley W."/>
            <person name="Carocha V."/>
            <person name="Paiva J."/>
            <person name="Kudrna D."/>
            <person name="Brommonschenkel S.H."/>
            <person name="Pasquali G."/>
            <person name="Byrne M."/>
            <person name="Rigault P."/>
            <person name="Tibbits J."/>
            <person name="Spokevicius A."/>
            <person name="Jones R.C."/>
            <person name="Steane D.A."/>
            <person name="Vaillancourt R.E."/>
            <person name="Potts B.M."/>
            <person name="Joubert F."/>
            <person name="Barry K."/>
            <person name="Pappas G.J."/>
            <person name="Strauss S.H."/>
            <person name="Jaiswal P."/>
            <person name="Grima-Pettenati J."/>
            <person name="Salse J."/>
            <person name="Van D.P."/>
            <person name="Rokhsar D.S."/>
            <person name="Schmutz J."/>
        </authorList>
    </citation>
    <scope>NUCLEOTIDE SEQUENCE</scope>
    <source>
        <tissue evidence="1">Leaf extractions</tissue>
    </source>
</reference>
<dbReference type="Gramene" id="KCW44310">
    <property type="protein sequence ID" value="KCW44310"/>
    <property type="gene ID" value="EUGRSUZ_L02247"/>
</dbReference>
<reference evidence="1" key="2">
    <citation type="journal article" date="2014" name="Nature">
        <title>The genome of Eucalyptus grandis.</title>
        <authorList>
            <person name="Myburg A.A."/>
            <person name="Grattapaglia D."/>
            <person name="Tuskan G.A."/>
            <person name="Hellsten U."/>
            <person name="Hayes R.D."/>
            <person name="Grimwood J."/>
            <person name="Jenkins J."/>
            <person name="Lindquist E."/>
            <person name="Tice H."/>
            <person name="Bauer D."/>
            <person name="Goodstein D.M."/>
            <person name="Dubchak I."/>
            <person name="Poliakov A."/>
            <person name="Mizrachi E."/>
            <person name="Kullan A.R."/>
            <person name="Hussey S.G."/>
            <person name="Pinard D."/>
            <person name="van der Merwe K."/>
            <person name="Singh P."/>
            <person name="van Jaarsveld I."/>
            <person name="Silva-Junior O.B."/>
            <person name="Togawa R.C."/>
            <person name="Pappas M.R."/>
            <person name="Faria D.A."/>
            <person name="Sansaloni C.P."/>
            <person name="Petroli C.D."/>
            <person name="Yang X."/>
            <person name="Ranjan P."/>
            <person name="Tschaplinski T.J."/>
            <person name="Ye C.Y."/>
            <person name="Li T."/>
            <person name="Sterck L."/>
            <person name="Vanneste K."/>
            <person name="Murat F."/>
            <person name="Soler M."/>
            <person name="Clemente H.S."/>
            <person name="Saidi N."/>
            <person name="Cassan-Wang H."/>
            <person name="Dunand C."/>
            <person name="Hefer C.A."/>
            <person name="Bornberg-Bauer E."/>
            <person name="Kersting A.R."/>
            <person name="Vining K."/>
            <person name="Amarasinghe V."/>
            <person name="Ranik M."/>
            <person name="Naithani S."/>
            <person name="Elser J."/>
            <person name="Boyd A.E."/>
            <person name="Liston A."/>
            <person name="Spatafora J.W."/>
            <person name="Dharmwardhana P."/>
            <person name="Raja R."/>
            <person name="Sullivan C."/>
            <person name="Romanel E."/>
            <person name="Alves-Ferreira M."/>
            <person name="Kulheim C."/>
            <person name="Foley W."/>
            <person name="Carocha V."/>
            <person name="Paiva J."/>
            <person name="Kudrna D."/>
            <person name="Brommonschenkel S.H."/>
            <person name="Pasquali G."/>
            <person name="Byrne M."/>
            <person name="Rigault P."/>
            <person name="Tibbits J."/>
            <person name="Spokevicius A."/>
            <person name="Jones R.C."/>
            <person name="Steane D.A."/>
            <person name="Vaillancourt R.E."/>
            <person name="Potts B.M."/>
            <person name="Joubert F."/>
            <person name="Barry K."/>
            <person name="Pappas G.J."/>
            <person name="Strauss S.H."/>
            <person name="Jaiswal P."/>
            <person name="Grima-Pettenati J."/>
            <person name="Salse J."/>
            <person name="Van de Peer Y."/>
            <person name="Rokhsar D.S."/>
            <person name="Schmutz J."/>
        </authorList>
    </citation>
    <scope>NUCLEOTIDE SEQUENCE</scope>
    <source>
        <tissue evidence="1">Leaf extractions</tissue>
    </source>
</reference>
<gene>
    <name evidence="2" type="ORF">EUGRSUZ_L02247</name>
</gene>
<dbReference type="InParanoid" id="A0A058ZTE7"/>
<dbReference type="EMBL" id="MU848951">
    <property type="protein sequence ID" value="KAK2631933.1"/>
    <property type="molecule type" value="Genomic_DNA"/>
</dbReference>
<keyword evidence="3" id="KW-1185">Reference proteome</keyword>
<reference evidence="2" key="1">
    <citation type="submission" date="2013-07" db="EMBL/GenBank/DDBJ databases">
        <title>The genome of Eucalyptus grandis.</title>
        <authorList>
            <person name="Schmutz J."/>
            <person name="Hayes R."/>
            <person name="Myburg A."/>
            <person name="Tuskan G."/>
            <person name="Grattapaglia D."/>
            <person name="Rokhsar D.S."/>
        </authorList>
    </citation>
    <scope>NUCLEOTIDE SEQUENCE</scope>
    <source>
        <tissue evidence="2">Leaf extractions</tissue>
    </source>
</reference>
<evidence type="ECO:0000313" key="1">
    <source>
        <dbReference type="EMBL" id="KAK2631933.1"/>
    </source>
</evidence>
<reference evidence="1" key="3">
    <citation type="submission" date="2023-04" db="EMBL/GenBank/DDBJ databases">
        <title>WGS assembly of Eucalyptus grandis.</title>
        <authorList>
            <person name="Myburg A."/>
            <person name="Grattapaglia D."/>
            <person name="Tuskan G."/>
            <person name="Hellsten U."/>
            <person name="Hayes R."/>
            <person name="Grimwood J."/>
            <person name="Jenkins J."/>
            <person name="Lindquist E."/>
            <person name="Tice H."/>
            <person name="Bauer D."/>
            <person name="Goodstein D."/>
            <person name="Dubchak I."/>
            <person name="Poliakov A."/>
            <person name="Mizrachi E."/>
            <person name="Kullan A."/>
            <person name="Hussey S."/>
            <person name="Pinard D."/>
            <person name="Van D."/>
            <person name="Singh P."/>
            <person name="Van J."/>
            <person name="Silva-Junior O."/>
            <person name="Togawa R."/>
            <person name="Pappas M."/>
            <person name="Faria D."/>
            <person name="Sansaloni C."/>
            <person name="Petroli C."/>
            <person name="Yang X."/>
            <person name="Ranjan P."/>
            <person name="Tschaplinski T."/>
            <person name="Ye C."/>
            <person name="Li T."/>
            <person name="Sterck L."/>
            <person name="Vanneste K."/>
            <person name="Murat F."/>
            <person name="Soler M."/>
            <person name="Clemente H."/>
            <person name="Saidi N."/>
            <person name="Cassan-Wang H."/>
            <person name="Dunand C."/>
            <person name="Hefer C."/>
            <person name="Bornberg-Bauer E."/>
            <person name="Kersting A."/>
            <person name="Vining K."/>
            <person name="Amarasinghe V."/>
            <person name="Ranik M."/>
            <person name="Naithani S."/>
            <person name="Elser J."/>
            <person name="Boyd A."/>
            <person name="Liston A."/>
            <person name="Spatafora J."/>
            <person name="Dharmwardhana P."/>
            <person name="Raja R."/>
            <person name="Sullivan C."/>
            <person name="Romanel E."/>
            <person name="Alves-Ferreira M."/>
            <person name="Kulheim C."/>
            <person name="Foley W."/>
            <person name="Carocha V."/>
            <person name="Paiva J."/>
            <person name="Kudrna D."/>
            <person name="Brommonschenkel S."/>
            <person name="Pasquali G."/>
            <person name="Byrne M."/>
            <person name="Rigault P."/>
            <person name="Tibbits J."/>
            <person name="Spokevicius A."/>
            <person name="Jones R."/>
            <person name="Steane D."/>
            <person name="Vaillancourt R."/>
            <person name="Potts B."/>
            <person name="Joubert F."/>
            <person name="Barry K."/>
            <person name="Pappas G."/>
            <person name="Strauss S."/>
            <person name="Jaiswal P."/>
            <person name="Grima-Pettenati J."/>
            <person name="Salse J."/>
            <person name="Van D."/>
            <person name="Rokhsar D."/>
            <person name="Schmutz J."/>
        </authorList>
    </citation>
    <scope>NUCLEOTIDE SEQUENCE</scope>
    <source>
        <tissue evidence="1">Leaf extractions</tissue>
    </source>
</reference>
<evidence type="ECO:0000313" key="3">
    <source>
        <dbReference type="Proteomes" id="UP000030711"/>
    </source>
</evidence>
<dbReference type="Proteomes" id="UP000030711">
    <property type="component" value="Unassembled WGS sequence"/>
</dbReference>
<evidence type="ECO:0000313" key="2">
    <source>
        <dbReference type="EMBL" id="KCW44310.1"/>
    </source>
</evidence>